<feature type="domain" description="Glycosyl hydrolase family 95 catalytic" evidence="2">
    <location>
        <begin position="1"/>
        <end position="243"/>
    </location>
</feature>
<dbReference type="InterPro" id="IPR049053">
    <property type="entry name" value="AFCA-like_C"/>
</dbReference>
<reference evidence="3" key="1">
    <citation type="journal article" date="2015" name="Nature">
        <title>Complex archaea that bridge the gap between prokaryotes and eukaryotes.</title>
        <authorList>
            <person name="Spang A."/>
            <person name="Saw J.H."/>
            <person name="Jorgensen S.L."/>
            <person name="Zaremba-Niedzwiedzka K."/>
            <person name="Martijn J."/>
            <person name="Lind A.E."/>
            <person name="van Eijk R."/>
            <person name="Schleper C."/>
            <person name="Guy L."/>
            <person name="Ettema T.J."/>
        </authorList>
    </citation>
    <scope>NUCLEOTIDE SEQUENCE</scope>
</reference>
<name>A0A0F9CIS7_9ZZZZ</name>
<accession>A0A0F9CIS7</accession>
<dbReference type="PANTHER" id="PTHR31084:SF0">
    <property type="entry name" value="ALPHA-L-FUCOSIDASE 2"/>
    <property type="match status" value="1"/>
</dbReference>
<sequence>DKAFLAERCYPLLKEIAAFWEDYLVPDPRETVRVGGVEKRQPNRFKGRLITVPSQSPENRYKGSHGQVGYAVGSTMDYMVIREVLTHAAQASRILGVDAGLRPKWQKILDRLPPLQVGRHGQLQEMQEDHIEQSREIRHRHLSHLYGWFPGDQLTLRGTEPRLVEAVKVALERRGDGGTCWNLPWRAACWARMGRGQRAHRIMRGAYMSSITPSMLSAFKNYSRWIFQVDGNFGATAAYAEMLLQSHSGELALLPALPAAWPAGHIKGLRARGGFGVDLVWRGGKLAQATVRSTLGGTCRVRSATPMAGVACQGKAVVVRRIDERLIEFDTTAGSTYTLRAK</sequence>
<dbReference type="GO" id="GO:0005975">
    <property type="term" value="P:carbohydrate metabolic process"/>
    <property type="evidence" value="ECO:0007669"/>
    <property type="project" value="InterPro"/>
</dbReference>
<dbReference type="InterPro" id="IPR012341">
    <property type="entry name" value="6hp_glycosidase-like_sf"/>
</dbReference>
<evidence type="ECO:0000259" key="1">
    <source>
        <dbReference type="Pfam" id="PF21307"/>
    </source>
</evidence>
<dbReference type="PANTHER" id="PTHR31084">
    <property type="entry name" value="ALPHA-L-FUCOSIDASE 2"/>
    <property type="match status" value="1"/>
</dbReference>
<comment type="caution">
    <text evidence="3">The sequence shown here is derived from an EMBL/GenBank/DDBJ whole genome shotgun (WGS) entry which is preliminary data.</text>
</comment>
<feature type="non-terminal residue" evidence="3">
    <location>
        <position position="1"/>
    </location>
</feature>
<dbReference type="Gene3D" id="1.50.10.10">
    <property type="match status" value="1"/>
</dbReference>
<dbReference type="AlphaFoldDB" id="A0A0F9CIS7"/>
<dbReference type="InterPro" id="IPR008928">
    <property type="entry name" value="6-hairpin_glycosidase_sf"/>
</dbReference>
<evidence type="ECO:0000259" key="2">
    <source>
        <dbReference type="Pfam" id="PF22124"/>
    </source>
</evidence>
<protein>
    <recommendedName>
        <fullName evidence="4">Glycosyl hydrolase family 95 N-terminal domain-containing protein</fullName>
    </recommendedName>
</protein>
<dbReference type="SUPFAM" id="SSF48208">
    <property type="entry name" value="Six-hairpin glycosidases"/>
    <property type="match status" value="1"/>
</dbReference>
<dbReference type="GO" id="GO:0004560">
    <property type="term" value="F:alpha-L-fucosidase activity"/>
    <property type="evidence" value="ECO:0007669"/>
    <property type="project" value="TreeGrafter"/>
</dbReference>
<dbReference type="InterPro" id="IPR054363">
    <property type="entry name" value="GH95_cat"/>
</dbReference>
<feature type="domain" description="Alpha fucosidase A-like C-terminal" evidence="1">
    <location>
        <begin position="245"/>
        <end position="339"/>
    </location>
</feature>
<gene>
    <name evidence="3" type="ORF">LCGC14_2604280</name>
</gene>
<dbReference type="Pfam" id="PF21307">
    <property type="entry name" value="Glyco_hydro_95_C"/>
    <property type="match status" value="1"/>
</dbReference>
<organism evidence="3">
    <name type="scientific">marine sediment metagenome</name>
    <dbReference type="NCBI Taxonomy" id="412755"/>
    <lineage>
        <taxon>unclassified sequences</taxon>
        <taxon>metagenomes</taxon>
        <taxon>ecological metagenomes</taxon>
    </lineage>
</organism>
<dbReference type="EMBL" id="LAZR01044042">
    <property type="protein sequence ID" value="KKL05611.1"/>
    <property type="molecule type" value="Genomic_DNA"/>
</dbReference>
<evidence type="ECO:0008006" key="4">
    <source>
        <dbReference type="Google" id="ProtNLM"/>
    </source>
</evidence>
<evidence type="ECO:0000313" key="3">
    <source>
        <dbReference type="EMBL" id="KKL05611.1"/>
    </source>
</evidence>
<dbReference type="Pfam" id="PF22124">
    <property type="entry name" value="Glyco_hydro_95_cat"/>
    <property type="match status" value="1"/>
</dbReference>
<proteinExistence type="predicted"/>